<feature type="non-terminal residue" evidence="1">
    <location>
        <position position="1"/>
    </location>
</feature>
<sequence length="136" mass="15817">AEGTDIDVDETQGYYNQEEELYVIGIVPKDEDEEDEIYSFVFDYYQGGTDIYVDDISQLEEEDETGVLCLGDDQYVQYEVYDEYVEEEDQEKVGKVVDEQVYNGIILEVDGTLNLEGEYYYEVYDVVIYGIDYIGD</sequence>
<protein>
    <submittedName>
        <fullName evidence="1">Uncharacterized protein</fullName>
    </submittedName>
</protein>
<reference evidence="1 2" key="1">
    <citation type="submission" date="2019-03" db="EMBL/GenBank/DDBJ databases">
        <title>Single cell metagenomics reveals metabolic interactions within the superorganism composed of flagellate Streblomastix strix and complex community of Bacteroidetes bacteria on its surface.</title>
        <authorList>
            <person name="Treitli S.C."/>
            <person name="Kolisko M."/>
            <person name="Husnik F."/>
            <person name="Keeling P."/>
            <person name="Hampl V."/>
        </authorList>
    </citation>
    <scope>NUCLEOTIDE SEQUENCE [LARGE SCALE GENOMIC DNA]</scope>
    <source>
        <strain evidence="1">ST1C</strain>
    </source>
</reference>
<dbReference type="EMBL" id="SNRW01027544">
    <property type="protein sequence ID" value="KAA6360019.1"/>
    <property type="molecule type" value="Genomic_DNA"/>
</dbReference>
<dbReference type="AlphaFoldDB" id="A0A5J4TQ15"/>
<name>A0A5J4TQ15_9EUKA</name>
<evidence type="ECO:0000313" key="1">
    <source>
        <dbReference type="EMBL" id="KAA6360019.1"/>
    </source>
</evidence>
<organism evidence="1 2">
    <name type="scientific">Streblomastix strix</name>
    <dbReference type="NCBI Taxonomy" id="222440"/>
    <lineage>
        <taxon>Eukaryota</taxon>
        <taxon>Metamonada</taxon>
        <taxon>Preaxostyla</taxon>
        <taxon>Oxymonadida</taxon>
        <taxon>Streblomastigidae</taxon>
        <taxon>Streblomastix</taxon>
    </lineage>
</organism>
<proteinExistence type="predicted"/>
<dbReference type="Proteomes" id="UP000324800">
    <property type="component" value="Unassembled WGS sequence"/>
</dbReference>
<gene>
    <name evidence="1" type="ORF">EZS28_044454</name>
</gene>
<comment type="caution">
    <text evidence="1">The sequence shown here is derived from an EMBL/GenBank/DDBJ whole genome shotgun (WGS) entry which is preliminary data.</text>
</comment>
<accession>A0A5J4TQ15</accession>
<evidence type="ECO:0000313" key="2">
    <source>
        <dbReference type="Proteomes" id="UP000324800"/>
    </source>
</evidence>